<reference evidence="2" key="1">
    <citation type="submission" date="2020-04" db="EMBL/GenBank/DDBJ databases">
        <authorList>
            <person name="Zhang T."/>
        </authorList>
    </citation>
    <scope>NUCLEOTIDE SEQUENCE</scope>
    <source>
        <strain evidence="2">HKST-UBA09</strain>
    </source>
</reference>
<organism evidence="2 3">
    <name type="scientific">Candidatus Dojkabacteria bacterium</name>
    <dbReference type="NCBI Taxonomy" id="2099670"/>
    <lineage>
        <taxon>Bacteria</taxon>
        <taxon>Candidatus Dojkabacteria</taxon>
    </lineage>
</organism>
<comment type="caution">
    <text evidence="2">The sequence shown here is derived from an EMBL/GenBank/DDBJ whole genome shotgun (WGS) entry which is preliminary data.</text>
</comment>
<evidence type="ECO:0000256" key="1">
    <source>
        <dbReference type="SAM" id="Phobius"/>
    </source>
</evidence>
<keyword evidence="1" id="KW-0472">Membrane</keyword>
<dbReference type="AlphaFoldDB" id="A0A955RLI3"/>
<proteinExistence type="predicted"/>
<reference evidence="2" key="2">
    <citation type="journal article" date="2021" name="Microbiome">
        <title>Successional dynamics and alternative stable states in a saline activated sludge microbial community over 9 years.</title>
        <authorList>
            <person name="Wang Y."/>
            <person name="Ye J."/>
            <person name="Ju F."/>
            <person name="Liu L."/>
            <person name="Boyd J.A."/>
            <person name="Deng Y."/>
            <person name="Parks D.H."/>
            <person name="Jiang X."/>
            <person name="Yin X."/>
            <person name="Woodcroft B.J."/>
            <person name="Tyson G.W."/>
            <person name="Hugenholtz P."/>
            <person name="Polz M.F."/>
            <person name="Zhang T."/>
        </authorList>
    </citation>
    <scope>NUCLEOTIDE SEQUENCE</scope>
    <source>
        <strain evidence="2">HKST-UBA09</strain>
    </source>
</reference>
<protein>
    <submittedName>
        <fullName evidence="2">Uncharacterized protein</fullName>
    </submittedName>
</protein>
<gene>
    <name evidence="2" type="ORF">KC669_01695</name>
</gene>
<accession>A0A955RLI3</accession>
<dbReference type="EMBL" id="JAGQLF010000013">
    <property type="protein sequence ID" value="MCA9386725.1"/>
    <property type="molecule type" value="Genomic_DNA"/>
</dbReference>
<keyword evidence="1" id="KW-0812">Transmembrane</keyword>
<dbReference type="Proteomes" id="UP000714915">
    <property type="component" value="Unassembled WGS sequence"/>
</dbReference>
<feature type="transmembrane region" description="Helical" evidence="1">
    <location>
        <begin position="196"/>
        <end position="216"/>
    </location>
</feature>
<sequence>MNKIFLVLAFTCTILLGSIIPVRAIQLDGETEIDVGDTTVIELLANPKMANATTAQISLGLDNQIKALEYVPPLNPTWAPEIGTCEDNDLFKEDTICVDLIKLDGFIETGESLGIFVVEGVSKGQADIFGFSDNGYKDTTDSFEKHSGLLYKINVAADSLPTTGGEIPSTPDPYAPPTTSIPDTAIFIKDNTMFKAFLSFMLALTLAIFAIVMQYVNRKEILAVFENYIDRSRIFWFKLKEEEKEYKKDLFANKVLNSKQYKDER</sequence>
<evidence type="ECO:0000313" key="2">
    <source>
        <dbReference type="EMBL" id="MCA9386725.1"/>
    </source>
</evidence>
<keyword evidence="1" id="KW-1133">Transmembrane helix</keyword>
<name>A0A955RLI3_9BACT</name>
<evidence type="ECO:0000313" key="3">
    <source>
        <dbReference type="Proteomes" id="UP000714915"/>
    </source>
</evidence>